<dbReference type="CDD" id="cd06664">
    <property type="entry name" value="IscU_like"/>
    <property type="match status" value="1"/>
</dbReference>
<dbReference type="NCBIfam" id="TIGR01994">
    <property type="entry name" value="SUF_scaf_2"/>
    <property type="match status" value="1"/>
</dbReference>
<comment type="caution">
    <text evidence="2">The sequence shown here is derived from an EMBL/GenBank/DDBJ whole genome shotgun (WGS) entry which is preliminary data.</text>
</comment>
<feature type="domain" description="NIF system FeS cluster assembly NifU N-terminal" evidence="1">
    <location>
        <begin position="7"/>
        <end position="91"/>
    </location>
</feature>
<reference evidence="2 3" key="1">
    <citation type="submission" date="2023-04" db="EMBL/GenBank/DDBJ databases">
        <title>Fusibacter bizertensis strain WBS, isolated from littoral bottom sediments of the Arctic seas - biochemical and genomic analysis.</title>
        <authorList>
            <person name="Brioukhanov A.L."/>
        </authorList>
    </citation>
    <scope>NUCLEOTIDE SEQUENCE [LARGE SCALE GENOMIC DNA]</scope>
    <source>
        <strain evidence="2 3">WBS</strain>
    </source>
</reference>
<evidence type="ECO:0000259" key="1">
    <source>
        <dbReference type="Pfam" id="PF01592"/>
    </source>
</evidence>
<protein>
    <submittedName>
        <fullName evidence="2">SUF system NifU family Fe-S cluster assembly protein</fullName>
    </submittedName>
</protein>
<keyword evidence="3" id="KW-1185">Reference proteome</keyword>
<dbReference type="SUPFAM" id="SSF82649">
    <property type="entry name" value="SufE/NifU"/>
    <property type="match status" value="1"/>
</dbReference>
<organism evidence="2 3">
    <name type="scientific">Fusibacter bizertensis</name>
    <dbReference type="NCBI Taxonomy" id="1488331"/>
    <lineage>
        <taxon>Bacteria</taxon>
        <taxon>Bacillati</taxon>
        <taxon>Bacillota</taxon>
        <taxon>Clostridia</taxon>
        <taxon>Eubacteriales</taxon>
        <taxon>Eubacteriales Family XII. Incertae Sedis</taxon>
        <taxon>Fusibacter</taxon>
    </lineage>
</organism>
<dbReference type="Pfam" id="PF01592">
    <property type="entry name" value="NifU_N"/>
    <property type="match status" value="1"/>
</dbReference>
<dbReference type="PANTHER" id="PTHR10093">
    <property type="entry name" value="IRON-SULFUR CLUSTER ASSEMBLY ENZYME NIFU HOMOLOG"/>
    <property type="match status" value="1"/>
</dbReference>
<evidence type="ECO:0000313" key="2">
    <source>
        <dbReference type="EMBL" id="MDH8678040.1"/>
    </source>
</evidence>
<proteinExistence type="predicted"/>
<dbReference type="InterPro" id="IPR002871">
    <property type="entry name" value="NIF_FeS_clus_asmbl_NifU_N"/>
</dbReference>
<accession>A0ABT6NCE8</accession>
<evidence type="ECO:0000313" key="3">
    <source>
        <dbReference type="Proteomes" id="UP001158045"/>
    </source>
</evidence>
<dbReference type="Gene3D" id="3.90.1010.10">
    <property type="match status" value="1"/>
</dbReference>
<name>A0ABT6NCE8_9FIRM</name>
<gene>
    <name evidence="2" type="ORF">QE109_07765</name>
</gene>
<dbReference type="Proteomes" id="UP001158045">
    <property type="component" value="Unassembled WGS sequence"/>
</dbReference>
<sequence length="141" mass="15408">MSMDSIYTELIMSHNRSGHNKHKLADASHIERGHNPSCGDDLTLQVKIESGLIVDAAFLGSGCAISQAAMSIMIDLVKNKTVEEAKALANIYLSMIRGEHVSSEQIELLQDAVVFESLSKMPARVKCGTLGWHCLDVILEK</sequence>
<dbReference type="EMBL" id="JARYZI010000004">
    <property type="protein sequence ID" value="MDH8678040.1"/>
    <property type="molecule type" value="Genomic_DNA"/>
</dbReference>
<dbReference type="RefSeq" id="WP_281093868.1">
    <property type="nucleotide sequence ID" value="NZ_JARYZI010000004.1"/>
</dbReference>